<evidence type="ECO:0000313" key="1">
    <source>
        <dbReference type="EMBL" id="QBM89439.1"/>
    </source>
</evidence>
<accession>A0A4P6XQX2</accession>
<proteinExistence type="predicted"/>
<evidence type="ECO:0000313" key="2">
    <source>
        <dbReference type="Proteomes" id="UP000292447"/>
    </source>
</evidence>
<organism evidence="1 2">
    <name type="scientific">Metschnikowia aff. pulcherrima</name>
    <dbReference type="NCBI Taxonomy" id="2163413"/>
    <lineage>
        <taxon>Eukaryota</taxon>
        <taxon>Fungi</taxon>
        <taxon>Dikarya</taxon>
        <taxon>Ascomycota</taxon>
        <taxon>Saccharomycotina</taxon>
        <taxon>Pichiomycetes</taxon>
        <taxon>Metschnikowiaceae</taxon>
        <taxon>Metschnikowia</taxon>
    </lineage>
</organism>
<dbReference type="Proteomes" id="UP000292447">
    <property type="component" value="Chromosome IV"/>
</dbReference>
<dbReference type="EMBL" id="CP034459">
    <property type="protein sequence ID" value="QBM89439.1"/>
    <property type="molecule type" value="Genomic_DNA"/>
</dbReference>
<gene>
    <name evidence="1" type="ORF">METSCH_D05110</name>
</gene>
<dbReference type="AlphaFoldDB" id="A0A4P6XQX2"/>
<reference evidence="2" key="1">
    <citation type="submission" date="2019-03" db="EMBL/GenBank/DDBJ databases">
        <title>Snf2 controls pulcherriminic acid biosynthesis and connects pigmentation and antifungal activity of the yeast Metschnikowia pulcherrima.</title>
        <authorList>
            <person name="Gore-Lloyd D."/>
            <person name="Sumann I."/>
            <person name="Brachmann A.O."/>
            <person name="Schneeberger K."/>
            <person name="Ortiz-Merino R.A."/>
            <person name="Moreno-Beltran M."/>
            <person name="Schlaefli M."/>
            <person name="Kirner P."/>
            <person name="Santos Kron A."/>
            <person name="Wolfe K.H."/>
            <person name="Piel J."/>
            <person name="Ahrens C.H."/>
            <person name="Henk D."/>
            <person name="Freimoser F.M."/>
        </authorList>
    </citation>
    <scope>NUCLEOTIDE SEQUENCE [LARGE SCALE GENOMIC DNA]</scope>
    <source>
        <strain evidence="2">APC 1.2</strain>
    </source>
</reference>
<name>A0A4P6XQX2_9ASCO</name>
<sequence>MNNSSQLSHTLARGCDFRKEGVELYLHRPLGRFTVAVISMFGQMFNATINHPESDPINSYSWEGFSAVPCNLRYCVGLSEMVTTKTNSMGFFVIAERTAHMYQALDKLAIHFEPCRSQGFDSVHYSSLYVASLRLIATNIHWNFYVASCVRVTGSFRKPIPI</sequence>
<protein>
    <submittedName>
        <fullName evidence="1">Uncharacterized protein</fullName>
    </submittedName>
</protein>
<keyword evidence="2" id="KW-1185">Reference proteome</keyword>